<dbReference type="CDD" id="cd00118">
    <property type="entry name" value="LysM"/>
    <property type="match status" value="1"/>
</dbReference>
<evidence type="ECO:0000313" key="3">
    <source>
        <dbReference type="Proteomes" id="UP000027120"/>
    </source>
</evidence>
<protein>
    <recommendedName>
        <fullName evidence="1">LysM domain-containing protein</fullName>
    </recommendedName>
</protein>
<organism evidence="2 3">
    <name type="scientific">Citrus sinensis</name>
    <name type="common">Sweet orange</name>
    <name type="synonym">Citrus aurantium var. sinensis</name>
    <dbReference type="NCBI Taxonomy" id="2711"/>
    <lineage>
        <taxon>Eukaryota</taxon>
        <taxon>Viridiplantae</taxon>
        <taxon>Streptophyta</taxon>
        <taxon>Embryophyta</taxon>
        <taxon>Tracheophyta</taxon>
        <taxon>Spermatophyta</taxon>
        <taxon>Magnoliopsida</taxon>
        <taxon>eudicotyledons</taxon>
        <taxon>Gunneridae</taxon>
        <taxon>Pentapetalae</taxon>
        <taxon>rosids</taxon>
        <taxon>malvids</taxon>
        <taxon>Sapindales</taxon>
        <taxon>Rutaceae</taxon>
        <taxon>Aurantioideae</taxon>
        <taxon>Citrus</taxon>
    </lineage>
</organism>
<dbReference type="SMR" id="A0A067D8L2"/>
<dbReference type="STRING" id="2711.A0A067D8L2"/>
<keyword evidence="3" id="KW-1185">Reference proteome</keyword>
<dbReference type="InterPro" id="IPR018392">
    <property type="entry name" value="LysM"/>
</dbReference>
<dbReference type="InterPro" id="IPR052611">
    <property type="entry name" value="Plant_RLK_LysM"/>
</dbReference>
<reference evidence="2 3" key="1">
    <citation type="submission" date="2014-04" db="EMBL/GenBank/DDBJ databases">
        <authorList>
            <consortium name="International Citrus Genome Consortium"/>
            <person name="Gmitter F."/>
            <person name="Chen C."/>
            <person name="Farmerie W."/>
            <person name="Harkins T."/>
            <person name="Desany B."/>
            <person name="Mohiuddin M."/>
            <person name="Kodira C."/>
            <person name="Borodovsky M."/>
            <person name="Lomsadze A."/>
            <person name="Burns P."/>
            <person name="Jenkins J."/>
            <person name="Prochnik S."/>
            <person name="Shu S."/>
            <person name="Chapman J."/>
            <person name="Pitluck S."/>
            <person name="Schmutz J."/>
            <person name="Rokhsar D."/>
        </authorList>
    </citation>
    <scope>NUCLEOTIDE SEQUENCE</scope>
</reference>
<dbReference type="EMBL" id="KK789352">
    <property type="protein sequence ID" value="KDO37895.1"/>
    <property type="molecule type" value="Genomic_DNA"/>
</dbReference>
<dbReference type="Gene3D" id="3.10.350.10">
    <property type="entry name" value="LysM domain"/>
    <property type="match status" value="1"/>
</dbReference>
<dbReference type="Pfam" id="PF01476">
    <property type="entry name" value="LysM"/>
    <property type="match status" value="1"/>
</dbReference>
<evidence type="ECO:0000259" key="1">
    <source>
        <dbReference type="PROSITE" id="PS51782"/>
    </source>
</evidence>
<dbReference type="SUPFAM" id="SSF54106">
    <property type="entry name" value="LysM domain"/>
    <property type="match status" value="1"/>
</dbReference>
<feature type="domain" description="LysM" evidence="1">
    <location>
        <begin position="106"/>
        <end position="144"/>
    </location>
</feature>
<dbReference type="InterPro" id="IPR036779">
    <property type="entry name" value="LysM_dom_sf"/>
</dbReference>
<dbReference type="PANTHER" id="PTHR45927:SF6">
    <property type="entry name" value="PROTEIN LYK5"/>
    <property type="match status" value="1"/>
</dbReference>
<dbReference type="Proteomes" id="UP000027120">
    <property type="component" value="Unassembled WGS sequence"/>
</dbReference>
<proteinExistence type="predicted"/>
<sequence length="144" mass="15237">ILVSNSISPMSPSLGNQILGTKSLVKVPISCPCIDGIRHSKSTTNNVRPADTIDSILNGFGGLVSAEQINSTSELSHPVNDWTKLMIMLPCTCFNNGNNGVTSIYKSYVVQWGESPSSVGSKFGVTMAELVATNGLSQSVVETF</sequence>
<dbReference type="PROSITE" id="PS51782">
    <property type="entry name" value="LYSM"/>
    <property type="match status" value="1"/>
</dbReference>
<dbReference type="AlphaFoldDB" id="A0A067D8L2"/>
<feature type="non-terminal residue" evidence="2">
    <location>
        <position position="1"/>
    </location>
</feature>
<dbReference type="PANTHER" id="PTHR45927">
    <property type="entry name" value="LYSM-DOMAIN RECEPTOR-LIKE KINASE-RELATED"/>
    <property type="match status" value="1"/>
</dbReference>
<evidence type="ECO:0000313" key="2">
    <source>
        <dbReference type="EMBL" id="KDO37895.1"/>
    </source>
</evidence>
<accession>A0A067D8L2</accession>
<name>A0A067D8L2_CITSI</name>
<gene>
    <name evidence="2" type="ORF">CISIN_1g040730mg</name>
</gene>